<evidence type="ECO:0000313" key="7">
    <source>
        <dbReference type="RefSeq" id="XP_013879927.1"/>
    </source>
</evidence>
<dbReference type="InterPro" id="IPR035441">
    <property type="entry name" value="TFIIS/LEDGF_dom_sf"/>
</dbReference>
<name>A0A2I4CIX1_AUSLI</name>
<evidence type="ECO:0000256" key="1">
    <source>
        <dbReference type="ARBA" id="ARBA00004123"/>
    </source>
</evidence>
<gene>
    <name evidence="7" type="primary">LOC106529135</name>
</gene>
<dbReference type="PANTHER" id="PTHR15141:SF75">
    <property type="entry name" value="ELONGIN-A"/>
    <property type="match status" value="1"/>
</dbReference>
<feature type="compositionally biased region" description="Acidic residues" evidence="4">
    <location>
        <begin position="144"/>
        <end position="159"/>
    </location>
</feature>
<evidence type="ECO:0000313" key="6">
    <source>
        <dbReference type="Proteomes" id="UP000192220"/>
    </source>
</evidence>
<dbReference type="OrthoDB" id="8961584at2759"/>
<accession>A0A2I4CIX1</accession>
<organism evidence="6 7">
    <name type="scientific">Austrofundulus limnaeus</name>
    <name type="common">Annual killifish</name>
    <dbReference type="NCBI Taxonomy" id="52670"/>
    <lineage>
        <taxon>Eukaryota</taxon>
        <taxon>Metazoa</taxon>
        <taxon>Chordata</taxon>
        <taxon>Craniata</taxon>
        <taxon>Vertebrata</taxon>
        <taxon>Euteleostomi</taxon>
        <taxon>Actinopterygii</taxon>
        <taxon>Neopterygii</taxon>
        <taxon>Teleostei</taxon>
        <taxon>Neoteleostei</taxon>
        <taxon>Acanthomorphata</taxon>
        <taxon>Ovalentaria</taxon>
        <taxon>Atherinomorphae</taxon>
        <taxon>Cyprinodontiformes</taxon>
        <taxon>Rivulidae</taxon>
        <taxon>Austrofundulus</taxon>
    </lineage>
</organism>
<dbReference type="InterPro" id="IPR017923">
    <property type="entry name" value="TFIIS_N"/>
</dbReference>
<sequence>MAEQLLETVERLQTRIQDSPEPRKLLKTLKRLGELPMTVDILLETVERLQTRIQDSPEPRKLLKTLKRLGELPMTVDILVETGVGKTVNSFRKHEVVGDLAKSLVAKWKKLVPQSSDRPNSLSKDSSQSHQLSQGHRGHREPSPEEEPSYMEKEEEEEEEQHRGYHTNYSPSPPHQNQY</sequence>
<feature type="non-terminal residue" evidence="7">
    <location>
        <position position="179"/>
    </location>
</feature>
<dbReference type="Gene3D" id="1.20.930.10">
    <property type="entry name" value="Conserved domain common to transcription factors TFIIS, elongin A, CRSP70"/>
    <property type="match status" value="1"/>
</dbReference>
<dbReference type="SMART" id="SM00509">
    <property type="entry name" value="TFS2N"/>
    <property type="match status" value="1"/>
</dbReference>
<evidence type="ECO:0000256" key="4">
    <source>
        <dbReference type="SAM" id="MobiDB-lite"/>
    </source>
</evidence>
<dbReference type="SUPFAM" id="SSF47676">
    <property type="entry name" value="Conserved domain common to transcription factors TFIIS, elongin A, CRSP70"/>
    <property type="match status" value="1"/>
</dbReference>
<feature type="region of interest" description="Disordered" evidence="4">
    <location>
        <begin position="112"/>
        <end position="179"/>
    </location>
</feature>
<dbReference type="Proteomes" id="UP000192220">
    <property type="component" value="Unplaced"/>
</dbReference>
<protein>
    <submittedName>
        <fullName evidence="7">Transcription elongation factor B polypeptide 3</fullName>
    </submittedName>
</protein>
<reference evidence="7" key="1">
    <citation type="submission" date="2025-08" db="UniProtKB">
        <authorList>
            <consortium name="RefSeq"/>
        </authorList>
    </citation>
    <scope>IDENTIFICATION</scope>
</reference>
<feature type="compositionally biased region" description="Polar residues" evidence="4">
    <location>
        <begin position="167"/>
        <end position="179"/>
    </location>
</feature>
<feature type="compositionally biased region" description="Polar residues" evidence="4">
    <location>
        <begin position="113"/>
        <end position="134"/>
    </location>
</feature>
<evidence type="ECO:0000256" key="2">
    <source>
        <dbReference type="ARBA" id="ARBA00023242"/>
    </source>
</evidence>
<dbReference type="KEGG" id="alim:106529135"/>
<dbReference type="InterPro" id="IPR051870">
    <property type="entry name" value="Elongin-A_domain"/>
</dbReference>
<evidence type="ECO:0000259" key="5">
    <source>
        <dbReference type="PROSITE" id="PS51319"/>
    </source>
</evidence>
<keyword evidence="2 3" id="KW-0539">Nucleus</keyword>
<dbReference type="Pfam" id="PF08711">
    <property type="entry name" value="Med26"/>
    <property type="match status" value="1"/>
</dbReference>
<dbReference type="InParanoid" id="A0A2I4CIX1"/>
<evidence type="ECO:0000256" key="3">
    <source>
        <dbReference type="PROSITE-ProRule" id="PRU00649"/>
    </source>
</evidence>
<dbReference type="PANTHER" id="PTHR15141">
    <property type="entry name" value="TRANSCRIPTION ELONGATION FACTOR B POLYPEPTIDE 3"/>
    <property type="match status" value="1"/>
</dbReference>
<comment type="subcellular location">
    <subcellularLocation>
        <location evidence="1 3">Nucleus</location>
    </subcellularLocation>
</comment>
<keyword evidence="7" id="KW-0251">Elongation factor</keyword>
<keyword evidence="7" id="KW-0648">Protein biosynthesis</keyword>
<dbReference type="PROSITE" id="PS51319">
    <property type="entry name" value="TFIIS_N"/>
    <property type="match status" value="1"/>
</dbReference>
<dbReference type="RefSeq" id="XP_013879927.1">
    <property type="nucleotide sequence ID" value="XM_014024473.1"/>
</dbReference>
<dbReference type="STRING" id="52670.A0A2I4CIX1"/>
<feature type="domain" description="TFIIS N-terminal" evidence="5">
    <location>
        <begin position="40"/>
        <end position="115"/>
    </location>
</feature>
<dbReference type="GeneID" id="106529135"/>
<keyword evidence="6" id="KW-1185">Reference proteome</keyword>
<proteinExistence type="predicted"/>
<dbReference type="GO" id="GO:0005634">
    <property type="term" value="C:nucleus"/>
    <property type="evidence" value="ECO:0007669"/>
    <property type="project" value="UniProtKB-SubCell"/>
</dbReference>
<dbReference type="AlphaFoldDB" id="A0A2I4CIX1"/>
<dbReference type="InterPro" id="IPR003617">
    <property type="entry name" value="TFIIS/CRSP70_N_sub"/>
</dbReference>
<dbReference type="CDD" id="cd00183">
    <property type="entry name" value="TFIIS_I"/>
    <property type="match status" value="1"/>
</dbReference>